<feature type="transmembrane region" description="Helical" evidence="1">
    <location>
        <begin position="248"/>
        <end position="270"/>
    </location>
</feature>
<feature type="transmembrane region" description="Helical" evidence="1">
    <location>
        <begin position="216"/>
        <end position="236"/>
    </location>
</feature>
<evidence type="ECO:0008006" key="4">
    <source>
        <dbReference type="Google" id="ProtNLM"/>
    </source>
</evidence>
<dbReference type="EMBL" id="BMNL01000003">
    <property type="protein sequence ID" value="GGP21798.1"/>
    <property type="molecule type" value="Genomic_DNA"/>
</dbReference>
<dbReference type="RefSeq" id="WP_188596780.1">
    <property type="nucleotide sequence ID" value="NZ_BMNL01000003.1"/>
</dbReference>
<proteinExistence type="predicted"/>
<reference evidence="2" key="2">
    <citation type="submission" date="2020-09" db="EMBL/GenBank/DDBJ databases">
        <authorList>
            <person name="Sun Q."/>
            <person name="Ohkuma M."/>
        </authorList>
    </citation>
    <scope>NUCLEOTIDE SEQUENCE</scope>
    <source>
        <strain evidence="2">JCM 10088</strain>
    </source>
</reference>
<dbReference type="AlphaFoldDB" id="A0A830GXN6"/>
<reference evidence="2" key="1">
    <citation type="journal article" date="2014" name="Int. J. Syst. Evol. Microbiol.">
        <title>Complete genome sequence of Corynebacterium casei LMG S-19264T (=DSM 44701T), isolated from a smear-ripened cheese.</title>
        <authorList>
            <consortium name="US DOE Joint Genome Institute (JGI-PGF)"/>
            <person name="Walter F."/>
            <person name="Albersmeier A."/>
            <person name="Kalinowski J."/>
            <person name="Ruckert C."/>
        </authorList>
    </citation>
    <scope>NUCLEOTIDE SEQUENCE</scope>
    <source>
        <strain evidence="2">JCM 10088</strain>
    </source>
</reference>
<keyword evidence="1" id="KW-1133">Transmembrane helix</keyword>
<feature type="transmembrane region" description="Helical" evidence="1">
    <location>
        <begin position="156"/>
        <end position="175"/>
    </location>
</feature>
<keyword evidence="1" id="KW-0472">Membrane</keyword>
<name>A0A830GXN6_9CREN</name>
<dbReference type="InterPro" id="IPR036390">
    <property type="entry name" value="WH_DNA-bd_sf"/>
</dbReference>
<evidence type="ECO:0000313" key="2">
    <source>
        <dbReference type="EMBL" id="GGP21798.1"/>
    </source>
</evidence>
<sequence length="274" mass="30767">MDKSFTSDSTYLRFIVSRPRRLKILKSIYASAKSLVELEKELNLPLSILLYDIETMRLQGLVAKIGSQVILTDRGRNVVNALKDMNIDEDKPLGSLHKFINYISLRPIGVYLHQVEAKILLLYSILILSISTAIMYMSGVKLLFLLPTTDAMLPQYITIVSIISFVLANVIILKIMMPMHHVLYWVTYSLASLIPLLSASTVYSLAYALGFMYDPVIAAVIYTIGYLSTVTSISLLSTLVSLETSLSLEVVFTIYIFIMFVPNVIAYFLVMSPL</sequence>
<dbReference type="InterPro" id="IPR036388">
    <property type="entry name" value="WH-like_DNA-bd_sf"/>
</dbReference>
<dbReference type="SUPFAM" id="SSF46785">
    <property type="entry name" value="Winged helix' DNA-binding domain"/>
    <property type="match status" value="1"/>
</dbReference>
<gene>
    <name evidence="2" type="ORF">GCM10007981_15070</name>
</gene>
<protein>
    <recommendedName>
        <fullName evidence="4">ArsR family transcriptional regulator</fullName>
    </recommendedName>
</protein>
<organism evidence="2 3">
    <name type="scientific">Thermocladium modestius</name>
    <dbReference type="NCBI Taxonomy" id="62609"/>
    <lineage>
        <taxon>Archaea</taxon>
        <taxon>Thermoproteota</taxon>
        <taxon>Thermoprotei</taxon>
        <taxon>Thermoproteales</taxon>
        <taxon>Thermoproteaceae</taxon>
        <taxon>Thermocladium</taxon>
    </lineage>
</organism>
<keyword evidence="3" id="KW-1185">Reference proteome</keyword>
<feature type="transmembrane region" description="Helical" evidence="1">
    <location>
        <begin position="182"/>
        <end position="210"/>
    </location>
</feature>
<dbReference type="Gene3D" id="1.10.10.10">
    <property type="entry name" value="Winged helix-like DNA-binding domain superfamily/Winged helix DNA-binding domain"/>
    <property type="match status" value="1"/>
</dbReference>
<accession>A0A830GXN6</accession>
<evidence type="ECO:0000256" key="1">
    <source>
        <dbReference type="SAM" id="Phobius"/>
    </source>
</evidence>
<keyword evidence="1" id="KW-0812">Transmembrane</keyword>
<feature type="transmembrane region" description="Helical" evidence="1">
    <location>
        <begin position="120"/>
        <end position="144"/>
    </location>
</feature>
<dbReference type="Proteomes" id="UP000610960">
    <property type="component" value="Unassembled WGS sequence"/>
</dbReference>
<evidence type="ECO:0000313" key="3">
    <source>
        <dbReference type="Proteomes" id="UP000610960"/>
    </source>
</evidence>
<comment type="caution">
    <text evidence="2">The sequence shown here is derived from an EMBL/GenBank/DDBJ whole genome shotgun (WGS) entry which is preliminary data.</text>
</comment>